<keyword evidence="2" id="KW-1185">Reference proteome</keyword>
<dbReference type="EMBL" id="JBGUBD010000002">
    <property type="protein sequence ID" value="MFA9477343.1"/>
    <property type="molecule type" value="Genomic_DNA"/>
</dbReference>
<dbReference type="Proteomes" id="UP001575105">
    <property type="component" value="Unassembled WGS sequence"/>
</dbReference>
<comment type="caution">
    <text evidence="1">The sequence shown here is derived from an EMBL/GenBank/DDBJ whole genome shotgun (WGS) entry which is preliminary data.</text>
</comment>
<organism evidence="1 2">
    <name type="scientific">Natronomicrosphaera hydrolytica</name>
    <dbReference type="NCBI Taxonomy" id="3242702"/>
    <lineage>
        <taxon>Bacteria</taxon>
        <taxon>Pseudomonadati</taxon>
        <taxon>Planctomycetota</taxon>
        <taxon>Phycisphaerae</taxon>
        <taxon>Phycisphaerales</taxon>
        <taxon>Phycisphaeraceae</taxon>
        <taxon>Natronomicrosphaera</taxon>
    </lineage>
</organism>
<dbReference type="InterPro" id="IPR011990">
    <property type="entry name" value="TPR-like_helical_dom_sf"/>
</dbReference>
<evidence type="ECO:0000313" key="1">
    <source>
        <dbReference type="EMBL" id="MFA9477343.1"/>
    </source>
</evidence>
<protein>
    <submittedName>
        <fullName evidence="1">Tol-pal system YbgF family protein</fullName>
    </submittedName>
</protein>
<reference evidence="1 2" key="1">
    <citation type="submission" date="2024-08" db="EMBL/GenBank/DDBJ databases">
        <title>Whole-genome sequencing of halo(alkali)philic microorganisms from hypersaline lakes.</title>
        <authorList>
            <person name="Sorokin D.Y."/>
            <person name="Merkel A.Y."/>
            <person name="Messina E."/>
            <person name="Yakimov M."/>
        </authorList>
    </citation>
    <scope>NUCLEOTIDE SEQUENCE [LARGE SCALE GENOMIC DNA]</scope>
    <source>
        <strain evidence="1 2">AB-hyl4</strain>
    </source>
</reference>
<sequence length="177" mass="19821">MTRCTIRTTNRNGATIIHVICGVLAIAWLLSPAAITHADEAPAILLPAGMEDDVITQHLRAGEFDEAREVAESQFGRAEGQLALRLYQHGMAHLGLARETDDADHYKTAGISFMRALTYFPRSRFAGYAELELGYIHARIGRDDIARRLLTRVRPAIDPEQDPDYHERLMTLLDELP</sequence>
<proteinExistence type="predicted"/>
<gene>
    <name evidence="1" type="ORF">ACERK3_03430</name>
</gene>
<dbReference type="RefSeq" id="WP_425344268.1">
    <property type="nucleotide sequence ID" value="NZ_JBGUBD010000002.1"/>
</dbReference>
<accession>A0ABV4U168</accession>
<name>A0ABV4U168_9BACT</name>
<evidence type="ECO:0000313" key="2">
    <source>
        <dbReference type="Proteomes" id="UP001575105"/>
    </source>
</evidence>
<dbReference type="Gene3D" id="1.25.40.10">
    <property type="entry name" value="Tetratricopeptide repeat domain"/>
    <property type="match status" value="1"/>
</dbReference>